<sequence length="174" mass="18827">MRMNDRMRILMGAELPSVRSDDAPPAYRAIAEEGWTVTANGACLLSVLADGYSGTSTEFGDIVHFEASVNGRAMMDYDLPAVGSERQNRLLRRSIAYACLALQAVPEGNEHPVFGYVSLSEGGLMGDTLTSNVTFCTRRPDVPPYVGRIQDYAYEALLELSGGDAEKCLSGHTV</sequence>
<proteinExistence type="predicted"/>
<organism evidence="1 2">
    <name type="scientific">Streptomyces cinerochromogenes</name>
    <dbReference type="NCBI Taxonomy" id="66422"/>
    <lineage>
        <taxon>Bacteria</taxon>
        <taxon>Bacillati</taxon>
        <taxon>Actinomycetota</taxon>
        <taxon>Actinomycetes</taxon>
        <taxon>Kitasatosporales</taxon>
        <taxon>Streptomycetaceae</taxon>
        <taxon>Streptomyces</taxon>
    </lineage>
</organism>
<comment type="caution">
    <text evidence="1">The sequence shown here is derived from an EMBL/GenBank/DDBJ whole genome shotgun (WGS) entry which is preliminary data.</text>
</comment>
<dbReference type="RefSeq" id="WP_392818323.1">
    <property type="nucleotide sequence ID" value="NZ_JBICYV010000008.1"/>
</dbReference>
<accession>A0ABW7B8B1</accession>
<dbReference type="EMBL" id="JBICYV010000008">
    <property type="protein sequence ID" value="MFG3012323.1"/>
    <property type="molecule type" value="Genomic_DNA"/>
</dbReference>
<evidence type="ECO:0000313" key="1">
    <source>
        <dbReference type="EMBL" id="MFG3012323.1"/>
    </source>
</evidence>
<dbReference type="Proteomes" id="UP001604267">
    <property type="component" value="Unassembled WGS sequence"/>
</dbReference>
<keyword evidence="2" id="KW-1185">Reference proteome</keyword>
<reference evidence="1 2" key="1">
    <citation type="submission" date="2024-10" db="EMBL/GenBank/DDBJ databases">
        <title>The Natural Products Discovery Center: Release of the First 8490 Sequenced Strains for Exploring Actinobacteria Biosynthetic Diversity.</title>
        <authorList>
            <person name="Kalkreuter E."/>
            <person name="Kautsar S.A."/>
            <person name="Yang D."/>
            <person name="Bader C.D."/>
            <person name="Teijaro C.N."/>
            <person name="Fluegel L."/>
            <person name="Davis C.M."/>
            <person name="Simpson J.R."/>
            <person name="Lauterbach L."/>
            <person name="Steele A.D."/>
            <person name="Gui C."/>
            <person name="Meng S."/>
            <person name="Li G."/>
            <person name="Viehrig K."/>
            <person name="Ye F."/>
            <person name="Su P."/>
            <person name="Kiefer A.F."/>
            <person name="Nichols A."/>
            <person name="Cepeda A.J."/>
            <person name="Yan W."/>
            <person name="Fan B."/>
            <person name="Jiang Y."/>
            <person name="Adhikari A."/>
            <person name="Zheng C.-J."/>
            <person name="Schuster L."/>
            <person name="Cowan T.M."/>
            <person name="Smanski M.J."/>
            <person name="Chevrette M.G."/>
            <person name="De Carvalho L.P.S."/>
            <person name="Shen B."/>
        </authorList>
    </citation>
    <scope>NUCLEOTIDE SEQUENCE [LARGE SCALE GENOMIC DNA]</scope>
    <source>
        <strain evidence="1 2">NPDC048320</strain>
    </source>
</reference>
<gene>
    <name evidence="1" type="ORF">ACGFZB_18050</name>
</gene>
<name>A0ABW7B8B1_9ACTN</name>
<protein>
    <submittedName>
        <fullName evidence="1">Uncharacterized protein</fullName>
    </submittedName>
</protein>
<evidence type="ECO:0000313" key="2">
    <source>
        <dbReference type="Proteomes" id="UP001604267"/>
    </source>
</evidence>